<evidence type="ECO:0000256" key="5">
    <source>
        <dbReference type="ARBA" id="ARBA00022763"/>
    </source>
</evidence>
<evidence type="ECO:0000256" key="4">
    <source>
        <dbReference type="ARBA" id="ARBA00022741"/>
    </source>
</evidence>
<evidence type="ECO:0000313" key="12">
    <source>
        <dbReference type="EMBL" id="MUH72909.1"/>
    </source>
</evidence>
<evidence type="ECO:0000256" key="1">
    <source>
        <dbReference type="ARBA" id="ARBA00003618"/>
    </source>
</evidence>
<evidence type="ECO:0000259" key="11">
    <source>
        <dbReference type="Pfam" id="PF02463"/>
    </source>
</evidence>
<proteinExistence type="inferred from homology"/>
<dbReference type="RefSeq" id="WP_155696115.1">
    <property type="nucleotide sequence ID" value="NZ_WOCD01000005.1"/>
</dbReference>
<name>A0A6N8FBK6_9GAMM</name>
<feature type="domain" description="RecF/RecN/SMC N-terminal" evidence="11">
    <location>
        <begin position="2"/>
        <end position="501"/>
    </location>
</feature>
<dbReference type="GO" id="GO:0009432">
    <property type="term" value="P:SOS response"/>
    <property type="evidence" value="ECO:0007669"/>
    <property type="project" value="UniProtKB-ARBA"/>
</dbReference>
<dbReference type="CDD" id="cd03241">
    <property type="entry name" value="ABC_RecN"/>
    <property type="match status" value="2"/>
</dbReference>
<gene>
    <name evidence="12" type="primary">recN</name>
    <name evidence="12" type="ORF">GNP35_10700</name>
</gene>
<evidence type="ECO:0000256" key="2">
    <source>
        <dbReference type="ARBA" id="ARBA00009441"/>
    </source>
</evidence>
<organism evidence="12 13">
    <name type="scientific">Psychrosphaera haliotis</name>
    <dbReference type="NCBI Taxonomy" id="555083"/>
    <lineage>
        <taxon>Bacteria</taxon>
        <taxon>Pseudomonadati</taxon>
        <taxon>Pseudomonadota</taxon>
        <taxon>Gammaproteobacteria</taxon>
        <taxon>Alteromonadales</taxon>
        <taxon>Pseudoalteromonadaceae</taxon>
        <taxon>Psychrosphaera</taxon>
    </lineage>
</organism>
<evidence type="ECO:0000313" key="13">
    <source>
        <dbReference type="Proteomes" id="UP000439994"/>
    </source>
</evidence>
<dbReference type="GO" id="GO:0006281">
    <property type="term" value="P:DNA repair"/>
    <property type="evidence" value="ECO:0007669"/>
    <property type="project" value="UniProtKB-KW"/>
</dbReference>
<dbReference type="InterPro" id="IPR004604">
    <property type="entry name" value="DNA_recomb/repair_RecN"/>
</dbReference>
<comment type="similarity">
    <text evidence="2 9">Belongs to the RecN family.</text>
</comment>
<dbReference type="SUPFAM" id="SSF52540">
    <property type="entry name" value="P-loop containing nucleoside triphosphate hydrolases"/>
    <property type="match status" value="2"/>
</dbReference>
<dbReference type="OrthoDB" id="9806954at2"/>
<reference evidence="12 13" key="1">
    <citation type="submission" date="2019-11" db="EMBL/GenBank/DDBJ databases">
        <title>P. haliotis isolates from Z. marina roots.</title>
        <authorList>
            <person name="Cohen M."/>
            <person name="Jospin G."/>
            <person name="Eisen J.A."/>
            <person name="Coil D.A."/>
        </authorList>
    </citation>
    <scope>NUCLEOTIDE SEQUENCE [LARGE SCALE GENOMIC DNA]</scope>
    <source>
        <strain evidence="12 13">UCD-MCMsp1aY</strain>
    </source>
</reference>
<feature type="coiled-coil region" evidence="10">
    <location>
        <begin position="336"/>
        <end position="363"/>
    </location>
</feature>
<dbReference type="GO" id="GO:0043590">
    <property type="term" value="C:bacterial nucleoid"/>
    <property type="evidence" value="ECO:0007669"/>
    <property type="project" value="TreeGrafter"/>
</dbReference>
<keyword evidence="6" id="KW-0067">ATP-binding</keyword>
<keyword evidence="10" id="KW-0175">Coiled coil</keyword>
<dbReference type="Pfam" id="PF02463">
    <property type="entry name" value="SMC_N"/>
    <property type="match status" value="1"/>
</dbReference>
<keyword evidence="13" id="KW-1185">Reference proteome</keyword>
<dbReference type="PIRSF" id="PIRSF003128">
    <property type="entry name" value="RecN"/>
    <property type="match status" value="1"/>
</dbReference>
<dbReference type="Gene3D" id="3.40.50.300">
    <property type="entry name" value="P-loop containing nucleotide triphosphate hydrolases"/>
    <property type="match status" value="2"/>
</dbReference>
<dbReference type="NCBIfam" id="NF008121">
    <property type="entry name" value="PRK10869.1"/>
    <property type="match status" value="1"/>
</dbReference>
<keyword evidence="7 9" id="KW-0234">DNA repair</keyword>
<dbReference type="AlphaFoldDB" id="A0A6N8FBK6"/>
<dbReference type="GO" id="GO:0005524">
    <property type="term" value="F:ATP binding"/>
    <property type="evidence" value="ECO:0007669"/>
    <property type="project" value="UniProtKB-KW"/>
</dbReference>
<comment type="function">
    <text evidence="1 9">May be involved in recombinational repair of damaged DNA.</text>
</comment>
<comment type="caution">
    <text evidence="12">The sequence shown here is derived from an EMBL/GenBank/DDBJ whole genome shotgun (WGS) entry which is preliminary data.</text>
</comment>
<dbReference type="FunFam" id="3.40.50.300:FF:000319">
    <property type="entry name" value="DNA repair protein RecN"/>
    <property type="match status" value="1"/>
</dbReference>
<dbReference type="PANTHER" id="PTHR11059">
    <property type="entry name" value="DNA REPAIR PROTEIN RECN"/>
    <property type="match status" value="1"/>
</dbReference>
<evidence type="ECO:0000256" key="9">
    <source>
        <dbReference type="PIRNR" id="PIRNR003128"/>
    </source>
</evidence>
<evidence type="ECO:0000256" key="6">
    <source>
        <dbReference type="ARBA" id="ARBA00022840"/>
    </source>
</evidence>
<dbReference type="PANTHER" id="PTHR11059:SF0">
    <property type="entry name" value="DNA REPAIR PROTEIN RECN"/>
    <property type="match status" value="1"/>
</dbReference>
<keyword evidence="5 9" id="KW-0227">DNA damage</keyword>
<evidence type="ECO:0000256" key="7">
    <source>
        <dbReference type="ARBA" id="ARBA00023204"/>
    </source>
</evidence>
<dbReference type="InterPro" id="IPR003395">
    <property type="entry name" value="RecF/RecN/SMC_N"/>
</dbReference>
<keyword evidence="4" id="KW-0547">Nucleotide-binding</keyword>
<sequence length="557" mass="61415">MLVSIAIKNFAIVRQLEVNWHQAMTTITGETGAGKSIAIDALAQALGERSDASMVRTGADKAEVIASFDVENLPLAIEWLKDQDLLSDNDCILRRVISKEGRSKAYINGTPVPASQLKSLGSQLVSIHGQHAHTLLTKPDFQRNLLDEFGGSTKLSQQVSYAYKQWHEKSRQLETLKQQQEEFSAQKQLLQYQVDELVEANLIIDEYSEIEKEHQRLHHGQELLSSSLQALDLLYENEDGNAYSVLQNVMSTLNRSAAIDEQLSQTVELLNTALIQLEEGAGELRNYSDNLDINPQRLSEIEIRLSTLVDLARKHQVEPNDLPAKLQSLTEELESLSITDEKLDALEVEIDQAKVQYFELALKLTTVRTKNAAKLTIEITKSMQSLNMAGAQFELAIKSDESSFSKFGFDSVEFLVSANQGQALQPLAKVASGGELSRISLAIQVIIAEKVTTPTLLFDEVDVGVSGPTASAVGRLMKSLSKNTQVICVTHLPQVASFGQQQQFVNKFNVNNATETKMALLTETERVDELARLLGGDIISDTTRANAKELLAIAQAA</sequence>
<evidence type="ECO:0000256" key="8">
    <source>
        <dbReference type="ARBA" id="ARBA00033408"/>
    </source>
</evidence>
<protein>
    <recommendedName>
        <fullName evidence="3 9">DNA repair protein RecN</fullName>
    </recommendedName>
    <alternativeName>
        <fullName evidence="8 9">Recombination protein N</fullName>
    </alternativeName>
</protein>
<evidence type="ECO:0000256" key="3">
    <source>
        <dbReference type="ARBA" id="ARBA00021315"/>
    </source>
</evidence>
<dbReference type="EMBL" id="WOCD01000005">
    <property type="protein sequence ID" value="MUH72909.1"/>
    <property type="molecule type" value="Genomic_DNA"/>
</dbReference>
<dbReference type="Proteomes" id="UP000439994">
    <property type="component" value="Unassembled WGS sequence"/>
</dbReference>
<dbReference type="FunFam" id="3.40.50.300:FF:000356">
    <property type="entry name" value="DNA repair protein RecN"/>
    <property type="match status" value="1"/>
</dbReference>
<dbReference type="InterPro" id="IPR027417">
    <property type="entry name" value="P-loop_NTPase"/>
</dbReference>
<dbReference type="GO" id="GO:0006310">
    <property type="term" value="P:DNA recombination"/>
    <property type="evidence" value="ECO:0007669"/>
    <property type="project" value="InterPro"/>
</dbReference>
<dbReference type="NCBIfam" id="TIGR00634">
    <property type="entry name" value="recN"/>
    <property type="match status" value="1"/>
</dbReference>
<evidence type="ECO:0000256" key="10">
    <source>
        <dbReference type="SAM" id="Coils"/>
    </source>
</evidence>
<accession>A0A6N8FBK6</accession>